<comment type="cofactor">
    <cofactor evidence="1">
        <name>Mg(2+)</name>
        <dbReference type="ChEBI" id="CHEBI:18420"/>
    </cofactor>
</comment>
<proteinExistence type="predicted"/>
<dbReference type="InterPro" id="IPR020084">
    <property type="entry name" value="NUDIX_hydrolase_CS"/>
</dbReference>
<keyword evidence="5" id="KW-1185">Reference proteome</keyword>
<feature type="domain" description="Nudix hydrolase" evidence="3">
    <location>
        <begin position="48"/>
        <end position="182"/>
    </location>
</feature>
<dbReference type="CDD" id="cd02883">
    <property type="entry name" value="NUDIX_Hydrolase"/>
    <property type="match status" value="1"/>
</dbReference>
<dbReference type="InterPro" id="IPR015797">
    <property type="entry name" value="NUDIX_hydrolase-like_dom_sf"/>
</dbReference>
<dbReference type="EMBL" id="JACHJW010000001">
    <property type="protein sequence ID" value="MBB4960602.1"/>
    <property type="molecule type" value="Genomic_DNA"/>
</dbReference>
<dbReference type="Gene3D" id="3.90.79.10">
    <property type="entry name" value="Nucleoside Triphosphate Pyrophosphohydrolase"/>
    <property type="match status" value="1"/>
</dbReference>
<keyword evidence="2" id="KW-0378">Hydrolase</keyword>
<dbReference type="InterPro" id="IPR000086">
    <property type="entry name" value="NUDIX_hydrolase_dom"/>
</dbReference>
<dbReference type="AlphaFoldDB" id="A0A7W7WRI8"/>
<sequence length="185" mass="19950">MTLGAHGPAAETLRAYGPTASFCPRCAAQLSATPPTSCAACGYQLFINARPTGGVIVLDGHPDDRRFLALKRAAQPQAGRWELPGGFCDGWEHPAEAAVREAREELGVEVELGDLVGMYLGGYDFQGETLPVLDVFFLARIATGEITLNPSESSDMKWFPLAEPPPLAFSTMDRAVRDTARRFGH</sequence>
<dbReference type="GO" id="GO:0016787">
    <property type="term" value="F:hydrolase activity"/>
    <property type="evidence" value="ECO:0007669"/>
    <property type="project" value="UniProtKB-KW"/>
</dbReference>
<dbReference type="Proteomes" id="UP000578819">
    <property type="component" value="Unassembled WGS sequence"/>
</dbReference>
<comment type="caution">
    <text evidence="4">The sequence shown here is derived from an EMBL/GenBank/DDBJ whole genome shotgun (WGS) entry which is preliminary data.</text>
</comment>
<evidence type="ECO:0000256" key="1">
    <source>
        <dbReference type="ARBA" id="ARBA00001946"/>
    </source>
</evidence>
<evidence type="ECO:0000259" key="3">
    <source>
        <dbReference type="PROSITE" id="PS51462"/>
    </source>
</evidence>
<dbReference type="PANTHER" id="PTHR43046:SF16">
    <property type="entry name" value="ADP-RIBOSE PYROPHOSPHATASE YJHB-RELATED"/>
    <property type="match status" value="1"/>
</dbReference>
<reference evidence="4 5" key="1">
    <citation type="submission" date="2020-08" db="EMBL/GenBank/DDBJ databases">
        <title>Sequencing the genomes of 1000 actinobacteria strains.</title>
        <authorList>
            <person name="Klenk H.-P."/>
        </authorList>
    </citation>
    <scope>NUCLEOTIDE SEQUENCE [LARGE SCALE GENOMIC DNA]</scope>
    <source>
        <strain evidence="4 5">DSM 45886</strain>
    </source>
</reference>
<dbReference type="PROSITE" id="PS51462">
    <property type="entry name" value="NUDIX"/>
    <property type="match status" value="1"/>
</dbReference>
<dbReference type="RefSeq" id="WP_184536351.1">
    <property type="nucleotide sequence ID" value="NZ_JACHJW010000001.1"/>
</dbReference>
<gene>
    <name evidence="4" type="ORF">FHR38_004335</name>
</gene>
<accession>A0A7W7WRI8</accession>
<protein>
    <submittedName>
        <fullName evidence="4">ADP-ribose pyrophosphatase YjhB (NUDIX family)</fullName>
    </submittedName>
</protein>
<dbReference type="PROSITE" id="PS00893">
    <property type="entry name" value="NUDIX_BOX"/>
    <property type="match status" value="1"/>
</dbReference>
<evidence type="ECO:0000313" key="5">
    <source>
        <dbReference type="Proteomes" id="UP000578819"/>
    </source>
</evidence>
<dbReference type="SUPFAM" id="SSF55811">
    <property type="entry name" value="Nudix"/>
    <property type="match status" value="1"/>
</dbReference>
<dbReference type="Pfam" id="PF00293">
    <property type="entry name" value="NUDIX"/>
    <property type="match status" value="1"/>
</dbReference>
<dbReference type="PANTHER" id="PTHR43046">
    <property type="entry name" value="GDP-MANNOSE MANNOSYL HYDROLASE"/>
    <property type="match status" value="1"/>
</dbReference>
<evidence type="ECO:0000256" key="2">
    <source>
        <dbReference type="ARBA" id="ARBA00022801"/>
    </source>
</evidence>
<name>A0A7W7WRI8_9ACTN</name>
<organism evidence="4 5">
    <name type="scientific">Micromonospora polyrhachis</name>
    <dbReference type="NCBI Taxonomy" id="1282883"/>
    <lineage>
        <taxon>Bacteria</taxon>
        <taxon>Bacillati</taxon>
        <taxon>Actinomycetota</taxon>
        <taxon>Actinomycetes</taxon>
        <taxon>Micromonosporales</taxon>
        <taxon>Micromonosporaceae</taxon>
        <taxon>Micromonospora</taxon>
    </lineage>
</organism>
<evidence type="ECO:0000313" key="4">
    <source>
        <dbReference type="EMBL" id="MBB4960602.1"/>
    </source>
</evidence>